<dbReference type="GeneID" id="89974741"/>
<feature type="compositionally biased region" description="Basic and acidic residues" evidence="1">
    <location>
        <begin position="256"/>
        <end position="273"/>
    </location>
</feature>
<sequence length="289" mass="31660">MTKSKPTRTPSPPSDPQASTAVCCTCATLLSKTKVPYDPVSEKPLFYTRRLPCCGRDICALCQHTNPRFQSYCPFCQISSGPSALPPDGLRLPPSYSKSGPETSGGEGGEDAPPAYDELSSRTQMQQRRVDGQSQNTAPPSQEETEDTVHFVGLDDTLASLSIAYGVPAAVLRAHNNVFSDGLITARKWVLIPRSHYDGPPLSVPPDPDEEERKTKLRRWMVATKCADYAVATLYLKASDYQLDVAVQAFKADEEWERRNPLEGQGKGKEKEKRRSRLGRGGSLAGQLS</sequence>
<evidence type="ECO:0000313" key="2">
    <source>
        <dbReference type="EMBL" id="KAK5047473.1"/>
    </source>
</evidence>
<comment type="caution">
    <text evidence="2">The sequence shown here is derived from an EMBL/GenBank/DDBJ whole genome shotgun (WGS) entry which is preliminary data.</text>
</comment>
<dbReference type="InterPro" id="IPR045030">
    <property type="entry name" value="LYSM1-4"/>
</dbReference>
<keyword evidence="3" id="KW-1185">Reference proteome</keyword>
<feature type="region of interest" description="Disordered" evidence="1">
    <location>
        <begin position="256"/>
        <end position="289"/>
    </location>
</feature>
<reference evidence="2 3" key="1">
    <citation type="submission" date="2023-08" db="EMBL/GenBank/DDBJ databases">
        <title>Black Yeasts Isolated from many extreme environments.</title>
        <authorList>
            <person name="Coleine C."/>
            <person name="Stajich J.E."/>
            <person name="Selbmann L."/>
        </authorList>
    </citation>
    <scope>NUCLEOTIDE SEQUENCE [LARGE SCALE GENOMIC DNA]</scope>
    <source>
        <strain evidence="2 3">CCFEE 5792</strain>
    </source>
</reference>
<dbReference type="PANTHER" id="PTHR20932">
    <property type="entry name" value="LYSM AND PUTATIVE PEPTIDOGLYCAN-BINDING DOMAIN-CONTAINING PROTEIN"/>
    <property type="match status" value="1"/>
</dbReference>
<proteinExistence type="predicted"/>
<dbReference type="RefSeq" id="XP_064703017.1">
    <property type="nucleotide sequence ID" value="XM_064850130.1"/>
</dbReference>
<evidence type="ECO:0000313" key="3">
    <source>
        <dbReference type="Proteomes" id="UP001358417"/>
    </source>
</evidence>
<accession>A0AAV9N0F5</accession>
<feature type="compositionally biased region" description="Polar residues" evidence="1">
    <location>
        <begin position="121"/>
        <end position="142"/>
    </location>
</feature>
<dbReference type="EMBL" id="JAVRRD010000025">
    <property type="protein sequence ID" value="KAK5047473.1"/>
    <property type="molecule type" value="Genomic_DNA"/>
</dbReference>
<organism evidence="2 3">
    <name type="scientific">Exophiala bonariae</name>
    <dbReference type="NCBI Taxonomy" id="1690606"/>
    <lineage>
        <taxon>Eukaryota</taxon>
        <taxon>Fungi</taxon>
        <taxon>Dikarya</taxon>
        <taxon>Ascomycota</taxon>
        <taxon>Pezizomycotina</taxon>
        <taxon>Eurotiomycetes</taxon>
        <taxon>Chaetothyriomycetidae</taxon>
        <taxon>Chaetothyriales</taxon>
        <taxon>Herpotrichiellaceae</taxon>
        <taxon>Exophiala</taxon>
    </lineage>
</organism>
<protein>
    <recommendedName>
        <fullName evidence="4">LysM domain-containing protein</fullName>
    </recommendedName>
</protein>
<feature type="compositionally biased region" description="Gly residues" evidence="1">
    <location>
        <begin position="279"/>
        <end position="289"/>
    </location>
</feature>
<dbReference type="Gene3D" id="3.10.350.10">
    <property type="entry name" value="LysM domain"/>
    <property type="match status" value="1"/>
</dbReference>
<dbReference type="Proteomes" id="UP001358417">
    <property type="component" value="Unassembled WGS sequence"/>
</dbReference>
<dbReference type="PANTHER" id="PTHR20932:SF31">
    <property type="entry name" value="RING-TYPE DOMAIN-CONTAINING PROTEIN"/>
    <property type="match status" value="1"/>
</dbReference>
<name>A0AAV9N0F5_9EURO</name>
<dbReference type="CDD" id="cd14273">
    <property type="entry name" value="UBA_TAP-C_like"/>
    <property type="match status" value="1"/>
</dbReference>
<dbReference type="InterPro" id="IPR036779">
    <property type="entry name" value="LysM_dom_sf"/>
</dbReference>
<gene>
    <name evidence="2" type="ORF">LTR84_006569</name>
</gene>
<feature type="region of interest" description="Disordered" evidence="1">
    <location>
        <begin position="86"/>
        <end position="146"/>
    </location>
</feature>
<evidence type="ECO:0000256" key="1">
    <source>
        <dbReference type="SAM" id="MobiDB-lite"/>
    </source>
</evidence>
<evidence type="ECO:0008006" key="4">
    <source>
        <dbReference type="Google" id="ProtNLM"/>
    </source>
</evidence>
<dbReference type="AlphaFoldDB" id="A0AAV9N0F5"/>